<evidence type="ECO:0000259" key="9">
    <source>
        <dbReference type="Pfam" id="PF01259"/>
    </source>
</evidence>
<dbReference type="Gene3D" id="3.30.470.20">
    <property type="entry name" value="ATP-grasp fold, B domain"/>
    <property type="match status" value="1"/>
</dbReference>
<dbReference type="GO" id="GO:0004639">
    <property type="term" value="F:phosphoribosylaminoimidazolesuccinocarboxamide synthase activity"/>
    <property type="evidence" value="ECO:0007669"/>
    <property type="project" value="UniProtKB-UniRule"/>
</dbReference>
<comment type="similarity">
    <text evidence="2 8">Belongs to the SAICAR synthetase family.</text>
</comment>
<evidence type="ECO:0000256" key="4">
    <source>
        <dbReference type="ARBA" id="ARBA00022741"/>
    </source>
</evidence>
<dbReference type="EMBL" id="PKTG01000084">
    <property type="protein sequence ID" value="PLX17606.1"/>
    <property type="molecule type" value="Genomic_DNA"/>
</dbReference>
<dbReference type="HAMAP" id="MF_00137">
    <property type="entry name" value="SAICAR_synth"/>
    <property type="match status" value="1"/>
</dbReference>
<dbReference type="Pfam" id="PF01259">
    <property type="entry name" value="SAICAR_synt"/>
    <property type="match status" value="1"/>
</dbReference>
<dbReference type="PROSITE" id="PS01057">
    <property type="entry name" value="SAICAR_SYNTHETASE_1"/>
    <property type="match status" value="1"/>
</dbReference>
<comment type="caution">
    <text evidence="10">The sequence shown here is derived from an EMBL/GenBank/DDBJ whole genome shotgun (WGS) entry which is preliminary data.</text>
</comment>
<accession>A0A2N5ZG46</accession>
<evidence type="ECO:0000256" key="3">
    <source>
        <dbReference type="ARBA" id="ARBA00022598"/>
    </source>
</evidence>
<organism evidence="10 11">
    <name type="scientific">Muiribacterium halophilum</name>
    <dbReference type="NCBI Taxonomy" id="2053465"/>
    <lineage>
        <taxon>Bacteria</taxon>
        <taxon>Candidatus Muiribacteriota</taxon>
        <taxon>Candidatus Muiribacteriia</taxon>
        <taxon>Candidatus Muiribacteriales</taxon>
        <taxon>Candidatus Muiribacteriaceae</taxon>
        <taxon>Candidatus Muiribacterium</taxon>
    </lineage>
</organism>
<evidence type="ECO:0000256" key="6">
    <source>
        <dbReference type="ARBA" id="ARBA00022840"/>
    </source>
</evidence>
<dbReference type="GO" id="GO:0005524">
    <property type="term" value="F:ATP binding"/>
    <property type="evidence" value="ECO:0007669"/>
    <property type="project" value="UniProtKB-KW"/>
</dbReference>
<keyword evidence="6 8" id="KW-0067">ATP-binding</keyword>
<dbReference type="FunFam" id="3.30.470.20:FF:000006">
    <property type="entry name" value="Phosphoribosylaminoimidazole-succinocarboxamide synthase"/>
    <property type="match status" value="1"/>
</dbReference>
<protein>
    <recommendedName>
        <fullName evidence="8">Phosphoribosylaminoimidazole-succinocarboxamide synthase</fullName>
        <ecNumber evidence="8">6.3.2.6</ecNumber>
    </recommendedName>
    <alternativeName>
        <fullName evidence="8">SAICAR synthetase</fullName>
    </alternativeName>
</protein>
<dbReference type="CDD" id="cd01415">
    <property type="entry name" value="SAICAR_synt_PurC"/>
    <property type="match status" value="1"/>
</dbReference>
<keyword evidence="5 8" id="KW-0658">Purine biosynthesis</keyword>
<dbReference type="GO" id="GO:0006189">
    <property type="term" value="P:'de novo' IMP biosynthetic process"/>
    <property type="evidence" value="ECO:0007669"/>
    <property type="project" value="UniProtKB-UniRule"/>
</dbReference>
<sequence length="239" mass="27808">MENLQKLYEGKAKTLYKAPNEDQIIIHFKDDTTAFNGEKKEKFHDKGIVNLAISNMILSFLEKMGIPTHTISQIDERTILAKKVKIFPIEFVVRNIATGSLLKITPFREGETLKRPLLEYFYKDDDLGDPLITKDHIDLLELCTKDQLETMNEYTLKINELLSTFFKKTGLILVDFKVEFGLTQDGNIVLGDEISPDSCRLWDKDTMEKFDKDVFRKDLGDMMQRYKEVLKRLEENNND</sequence>
<dbReference type="GO" id="GO:0009236">
    <property type="term" value="P:cobalamin biosynthetic process"/>
    <property type="evidence" value="ECO:0007669"/>
    <property type="project" value="InterPro"/>
</dbReference>
<evidence type="ECO:0000256" key="1">
    <source>
        <dbReference type="ARBA" id="ARBA00004672"/>
    </source>
</evidence>
<gene>
    <name evidence="8" type="primary">purC</name>
    <name evidence="10" type="ORF">C0601_07070</name>
</gene>
<dbReference type="InterPro" id="IPR033934">
    <property type="entry name" value="SAICAR_synt_PurC"/>
</dbReference>
<comment type="pathway">
    <text evidence="1 8">Purine metabolism; IMP biosynthesis via de novo pathway; 5-amino-1-(5-phospho-D-ribosyl)imidazole-4-carboxamide from 5-amino-1-(5-phospho-D-ribosyl)imidazole-4-carboxylate: step 1/2.</text>
</comment>
<dbReference type="InterPro" id="IPR028923">
    <property type="entry name" value="SAICAR_synt/ADE2_N"/>
</dbReference>
<dbReference type="PANTHER" id="PTHR43599">
    <property type="entry name" value="MULTIFUNCTIONAL PROTEIN ADE2"/>
    <property type="match status" value="1"/>
</dbReference>
<comment type="catalytic activity">
    <reaction evidence="7 8">
        <text>5-amino-1-(5-phospho-D-ribosyl)imidazole-4-carboxylate + L-aspartate + ATP = (2S)-2-[5-amino-1-(5-phospho-beta-D-ribosyl)imidazole-4-carboxamido]succinate + ADP + phosphate + 2 H(+)</text>
        <dbReference type="Rhea" id="RHEA:22628"/>
        <dbReference type="ChEBI" id="CHEBI:15378"/>
        <dbReference type="ChEBI" id="CHEBI:29991"/>
        <dbReference type="ChEBI" id="CHEBI:30616"/>
        <dbReference type="ChEBI" id="CHEBI:43474"/>
        <dbReference type="ChEBI" id="CHEBI:58443"/>
        <dbReference type="ChEBI" id="CHEBI:77657"/>
        <dbReference type="ChEBI" id="CHEBI:456216"/>
        <dbReference type="EC" id="6.3.2.6"/>
    </reaction>
</comment>
<dbReference type="InterPro" id="IPR050089">
    <property type="entry name" value="SAICAR_synthetase"/>
</dbReference>
<feature type="domain" description="SAICAR synthetase/ADE2 N-terminal" evidence="9">
    <location>
        <begin position="6"/>
        <end position="232"/>
    </location>
</feature>
<reference evidence="10 11" key="1">
    <citation type="submission" date="2017-11" db="EMBL/GenBank/DDBJ databases">
        <title>Genome-resolved metagenomics identifies genetic mobility, metabolic interactions, and unexpected diversity in perchlorate-reducing communities.</title>
        <authorList>
            <person name="Barnum T.P."/>
            <person name="Figueroa I.A."/>
            <person name="Carlstrom C.I."/>
            <person name="Lucas L.N."/>
            <person name="Engelbrektson A.L."/>
            <person name="Coates J.D."/>
        </authorList>
    </citation>
    <scope>NUCLEOTIDE SEQUENCE [LARGE SCALE GENOMIC DNA]</scope>
    <source>
        <strain evidence="10">BM706</strain>
    </source>
</reference>
<dbReference type="InterPro" id="IPR001636">
    <property type="entry name" value="SAICAR_synth"/>
</dbReference>
<evidence type="ECO:0000256" key="5">
    <source>
        <dbReference type="ARBA" id="ARBA00022755"/>
    </source>
</evidence>
<dbReference type="EC" id="6.3.2.6" evidence="8"/>
<dbReference type="InterPro" id="IPR018236">
    <property type="entry name" value="SAICAR_synthetase_CS"/>
</dbReference>
<evidence type="ECO:0000256" key="7">
    <source>
        <dbReference type="ARBA" id="ARBA00048475"/>
    </source>
</evidence>
<dbReference type="AlphaFoldDB" id="A0A2N5ZG46"/>
<dbReference type="UniPathway" id="UPA00074">
    <property type="reaction ID" value="UER00131"/>
</dbReference>
<proteinExistence type="inferred from homology"/>
<evidence type="ECO:0000256" key="2">
    <source>
        <dbReference type="ARBA" id="ARBA00010190"/>
    </source>
</evidence>
<evidence type="ECO:0000256" key="8">
    <source>
        <dbReference type="HAMAP-Rule" id="MF_00137"/>
    </source>
</evidence>
<keyword evidence="3 8" id="KW-0436">Ligase</keyword>
<keyword evidence="4 8" id="KW-0547">Nucleotide-binding</keyword>
<dbReference type="NCBIfam" id="TIGR00081">
    <property type="entry name" value="purC"/>
    <property type="match status" value="1"/>
</dbReference>
<evidence type="ECO:0000313" key="10">
    <source>
        <dbReference type="EMBL" id="PLX17606.1"/>
    </source>
</evidence>
<name>A0A2N5ZG46_MUIH1</name>
<evidence type="ECO:0000313" key="11">
    <source>
        <dbReference type="Proteomes" id="UP000234857"/>
    </source>
</evidence>
<dbReference type="Gene3D" id="3.30.200.20">
    <property type="entry name" value="Phosphorylase Kinase, domain 1"/>
    <property type="match status" value="1"/>
</dbReference>
<dbReference type="Proteomes" id="UP000234857">
    <property type="component" value="Unassembled WGS sequence"/>
</dbReference>
<dbReference type="SUPFAM" id="SSF56104">
    <property type="entry name" value="SAICAR synthase-like"/>
    <property type="match status" value="1"/>
</dbReference>
<dbReference type="PANTHER" id="PTHR43599:SF3">
    <property type="entry name" value="SI:DKEY-6E2.2"/>
    <property type="match status" value="1"/>
</dbReference>